<keyword evidence="13" id="KW-0472">Membrane</keyword>
<proteinExistence type="inferred from homology"/>
<dbReference type="PRINTS" id="PR00385">
    <property type="entry name" value="P450"/>
</dbReference>
<dbReference type="InterPro" id="IPR050476">
    <property type="entry name" value="Insect_CytP450_Detox"/>
</dbReference>
<dbReference type="Gene3D" id="1.10.630.10">
    <property type="entry name" value="Cytochrome P450"/>
    <property type="match status" value="1"/>
</dbReference>
<evidence type="ECO:0000256" key="7">
    <source>
        <dbReference type="ARBA" id="ARBA00022723"/>
    </source>
</evidence>
<comment type="cofactor">
    <cofactor evidence="1 15">
        <name>heme</name>
        <dbReference type="ChEBI" id="CHEBI:30413"/>
    </cofactor>
</comment>
<evidence type="ECO:0000256" key="16">
    <source>
        <dbReference type="RuleBase" id="RU000461"/>
    </source>
</evidence>
<evidence type="ECO:0000256" key="1">
    <source>
        <dbReference type="ARBA" id="ARBA00001971"/>
    </source>
</evidence>
<comment type="similarity">
    <text evidence="4 16">Belongs to the cytochrome P450 family.</text>
</comment>
<evidence type="ECO:0000256" key="15">
    <source>
        <dbReference type="PIRSR" id="PIRSR602401-1"/>
    </source>
</evidence>
<evidence type="ECO:0000256" key="5">
    <source>
        <dbReference type="ARBA" id="ARBA00012109"/>
    </source>
</evidence>
<keyword evidence="9" id="KW-0492">Microsome</keyword>
<evidence type="ECO:0000256" key="2">
    <source>
        <dbReference type="ARBA" id="ARBA00004174"/>
    </source>
</evidence>
<keyword evidence="12 16" id="KW-0503">Monooxygenase</keyword>
<dbReference type="Proteomes" id="UP000299102">
    <property type="component" value="Unassembled WGS sequence"/>
</dbReference>
<dbReference type="GO" id="GO:0005506">
    <property type="term" value="F:iron ion binding"/>
    <property type="evidence" value="ECO:0007669"/>
    <property type="project" value="InterPro"/>
</dbReference>
<dbReference type="GO" id="GO:0005789">
    <property type="term" value="C:endoplasmic reticulum membrane"/>
    <property type="evidence" value="ECO:0007669"/>
    <property type="project" value="UniProtKB-SubCell"/>
</dbReference>
<evidence type="ECO:0000256" key="13">
    <source>
        <dbReference type="ARBA" id="ARBA00023136"/>
    </source>
</evidence>
<keyword evidence="7 15" id="KW-0479">Metal-binding</keyword>
<keyword evidence="6 15" id="KW-0349">Heme</keyword>
<dbReference type="InterPro" id="IPR017972">
    <property type="entry name" value="Cyt_P450_CS"/>
</dbReference>
<dbReference type="GO" id="GO:0016712">
    <property type="term" value="F:oxidoreductase activity, acting on paired donors, with incorporation or reduction of molecular oxygen, reduced flavin or flavoprotein as one donor, and incorporation of one atom of oxygen"/>
    <property type="evidence" value="ECO:0007669"/>
    <property type="project" value="UniProtKB-EC"/>
</dbReference>
<dbReference type="EC" id="1.14.14.1" evidence="5"/>
<dbReference type="PRINTS" id="PR00463">
    <property type="entry name" value="EP450I"/>
</dbReference>
<comment type="caution">
    <text evidence="17">The sequence shown here is derived from an EMBL/GenBank/DDBJ whole genome shotgun (WGS) entry which is preliminary data.</text>
</comment>
<evidence type="ECO:0000256" key="9">
    <source>
        <dbReference type="ARBA" id="ARBA00022848"/>
    </source>
</evidence>
<sequence length="501" mass="58132">MLWLYLRKTYSYFKNHEINYLPPLPVVGNMGSVLFRSEHSVYHISKLYTAFPADRFVGLYEFTNKNVFLRDPELIKLIGVKDFDYFTHRRGLGNGENNVLGKSLFGLKGQKWRDMRSTLSPAFTGSKLRGMVPLMQNCSKNLVRFLDTEIETTKTGYLDLDTRDMFSRYTNDVIATCAFGLQVDSVAEKENEFYKMGEKLTTLRIIQFLQIIFNVLFPFFNKIATFEVFSKEAIGYLRSLVFSAIKNRDDNKAFRPDLIQILLEAKKGTLKHENLKDEKDAGFATVEESTIGKNAIKRTWDDEDLFAQAILFFFAGFETVSTAIVFLLYELALNPDIQTKLREEIDSSYNKYSDKIDYDKINQMKYLDMVVSEGLRKWPPVPVLDRLEKDSVIGIAVWPIHHDPQYYPEPEMFDPERFSDENKHSIKPFTYLPFGIGPRNCIGSRFALIELKIMIFDLLRHFELSPAPNTKIPPELDPMNGLMRMRGGHWLRITSRKHKLP</sequence>
<dbReference type="PANTHER" id="PTHR24292:SF54">
    <property type="entry name" value="CYP9F3-RELATED"/>
    <property type="match status" value="1"/>
</dbReference>
<gene>
    <name evidence="17" type="primary">CYP9E2</name>
    <name evidence="17" type="ORF">EVAR_75567_1</name>
</gene>
<accession>A0A4C1UJ35</accession>
<name>A0A4C1UJ35_EUMVA</name>
<reference evidence="17 18" key="1">
    <citation type="journal article" date="2019" name="Commun. Biol.">
        <title>The bagworm genome reveals a unique fibroin gene that provides high tensile strength.</title>
        <authorList>
            <person name="Kono N."/>
            <person name="Nakamura H."/>
            <person name="Ohtoshi R."/>
            <person name="Tomita M."/>
            <person name="Numata K."/>
            <person name="Arakawa K."/>
        </authorList>
    </citation>
    <scope>NUCLEOTIDE SEQUENCE [LARGE SCALE GENOMIC DNA]</scope>
</reference>
<dbReference type="GO" id="GO:0020037">
    <property type="term" value="F:heme binding"/>
    <property type="evidence" value="ECO:0007669"/>
    <property type="project" value="InterPro"/>
</dbReference>
<dbReference type="EMBL" id="BGZK01000180">
    <property type="protein sequence ID" value="GBP26435.1"/>
    <property type="molecule type" value="Genomic_DNA"/>
</dbReference>
<evidence type="ECO:0000256" key="14">
    <source>
        <dbReference type="ARBA" id="ARBA00047827"/>
    </source>
</evidence>
<evidence type="ECO:0000256" key="6">
    <source>
        <dbReference type="ARBA" id="ARBA00022617"/>
    </source>
</evidence>
<dbReference type="CDD" id="cd11056">
    <property type="entry name" value="CYP6-like"/>
    <property type="match status" value="1"/>
</dbReference>
<feature type="binding site" description="axial binding residue" evidence="15">
    <location>
        <position position="441"/>
    </location>
    <ligand>
        <name>heme</name>
        <dbReference type="ChEBI" id="CHEBI:30413"/>
    </ligand>
    <ligandPart>
        <name>Fe</name>
        <dbReference type="ChEBI" id="CHEBI:18248"/>
    </ligandPart>
</feature>
<comment type="catalytic activity">
    <reaction evidence="14">
        <text>an organic molecule + reduced [NADPH--hemoprotein reductase] + O2 = an alcohol + oxidized [NADPH--hemoprotein reductase] + H2O + H(+)</text>
        <dbReference type="Rhea" id="RHEA:17149"/>
        <dbReference type="Rhea" id="RHEA-COMP:11964"/>
        <dbReference type="Rhea" id="RHEA-COMP:11965"/>
        <dbReference type="ChEBI" id="CHEBI:15377"/>
        <dbReference type="ChEBI" id="CHEBI:15378"/>
        <dbReference type="ChEBI" id="CHEBI:15379"/>
        <dbReference type="ChEBI" id="CHEBI:30879"/>
        <dbReference type="ChEBI" id="CHEBI:57618"/>
        <dbReference type="ChEBI" id="CHEBI:58210"/>
        <dbReference type="ChEBI" id="CHEBI:142491"/>
        <dbReference type="EC" id="1.14.14.1"/>
    </reaction>
</comment>
<keyword evidence="8" id="KW-0256">Endoplasmic reticulum</keyword>
<evidence type="ECO:0000256" key="8">
    <source>
        <dbReference type="ARBA" id="ARBA00022824"/>
    </source>
</evidence>
<comment type="subcellular location">
    <subcellularLocation>
        <location evidence="3">Endoplasmic reticulum membrane</location>
        <topology evidence="3">Peripheral membrane protein</topology>
    </subcellularLocation>
    <subcellularLocation>
        <location evidence="2">Microsome membrane</location>
        <topology evidence="2">Peripheral membrane protein</topology>
    </subcellularLocation>
</comment>
<evidence type="ECO:0000256" key="3">
    <source>
        <dbReference type="ARBA" id="ARBA00004406"/>
    </source>
</evidence>
<dbReference type="STRING" id="151549.A0A4C1UJ35"/>
<dbReference type="AlphaFoldDB" id="A0A4C1UJ35"/>
<dbReference type="OrthoDB" id="2789670at2759"/>
<dbReference type="InterPro" id="IPR001128">
    <property type="entry name" value="Cyt_P450"/>
</dbReference>
<dbReference type="SUPFAM" id="SSF48264">
    <property type="entry name" value="Cytochrome P450"/>
    <property type="match status" value="1"/>
</dbReference>
<evidence type="ECO:0000313" key="18">
    <source>
        <dbReference type="Proteomes" id="UP000299102"/>
    </source>
</evidence>
<keyword evidence="10 16" id="KW-0560">Oxidoreductase</keyword>
<evidence type="ECO:0000313" key="17">
    <source>
        <dbReference type="EMBL" id="GBP26435.1"/>
    </source>
</evidence>
<evidence type="ECO:0000256" key="12">
    <source>
        <dbReference type="ARBA" id="ARBA00023033"/>
    </source>
</evidence>
<keyword evidence="18" id="KW-1185">Reference proteome</keyword>
<dbReference type="FunFam" id="1.10.630.10:FF:000042">
    <property type="entry name" value="Cytochrome P450"/>
    <property type="match status" value="1"/>
</dbReference>
<protein>
    <recommendedName>
        <fullName evidence="5">unspecific monooxygenase</fullName>
        <ecNumber evidence="5">1.14.14.1</ecNumber>
    </recommendedName>
</protein>
<dbReference type="Pfam" id="PF00067">
    <property type="entry name" value="p450"/>
    <property type="match status" value="1"/>
</dbReference>
<dbReference type="InterPro" id="IPR002401">
    <property type="entry name" value="Cyt_P450_E_grp-I"/>
</dbReference>
<evidence type="ECO:0000256" key="11">
    <source>
        <dbReference type="ARBA" id="ARBA00023004"/>
    </source>
</evidence>
<dbReference type="PANTHER" id="PTHR24292">
    <property type="entry name" value="CYTOCHROME P450"/>
    <property type="match status" value="1"/>
</dbReference>
<dbReference type="PROSITE" id="PS00086">
    <property type="entry name" value="CYTOCHROME_P450"/>
    <property type="match status" value="1"/>
</dbReference>
<organism evidence="17 18">
    <name type="scientific">Eumeta variegata</name>
    <name type="common">Bagworm moth</name>
    <name type="synonym">Eumeta japonica</name>
    <dbReference type="NCBI Taxonomy" id="151549"/>
    <lineage>
        <taxon>Eukaryota</taxon>
        <taxon>Metazoa</taxon>
        <taxon>Ecdysozoa</taxon>
        <taxon>Arthropoda</taxon>
        <taxon>Hexapoda</taxon>
        <taxon>Insecta</taxon>
        <taxon>Pterygota</taxon>
        <taxon>Neoptera</taxon>
        <taxon>Endopterygota</taxon>
        <taxon>Lepidoptera</taxon>
        <taxon>Glossata</taxon>
        <taxon>Ditrysia</taxon>
        <taxon>Tineoidea</taxon>
        <taxon>Psychidae</taxon>
        <taxon>Oiketicinae</taxon>
        <taxon>Eumeta</taxon>
    </lineage>
</organism>
<evidence type="ECO:0000256" key="10">
    <source>
        <dbReference type="ARBA" id="ARBA00023002"/>
    </source>
</evidence>
<evidence type="ECO:0000256" key="4">
    <source>
        <dbReference type="ARBA" id="ARBA00010617"/>
    </source>
</evidence>
<dbReference type="InterPro" id="IPR036396">
    <property type="entry name" value="Cyt_P450_sf"/>
</dbReference>
<keyword evidence="11 15" id="KW-0408">Iron</keyword>